<organism evidence="3 4">
    <name type="scientific">Lipingzhangella rawalii</name>
    <dbReference type="NCBI Taxonomy" id="2055835"/>
    <lineage>
        <taxon>Bacteria</taxon>
        <taxon>Bacillati</taxon>
        <taxon>Actinomycetota</taxon>
        <taxon>Actinomycetes</taxon>
        <taxon>Streptosporangiales</taxon>
        <taxon>Nocardiopsidaceae</taxon>
        <taxon>Lipingzhangella</taxon>
    </lineage>
</organism>
<dbReference type="InterPro" id="IPR027417">
    <property type="entry name" value="P-loop_NTPase"/>
</dbReference>
<name>A0ABU2H231_9ACTN</name>
<dbReference type="Gene3D" id="3.40.50.300">
    <property type="entry name" value="P-loop containing nucleotide triphosphate hydrolases"/>
    <property type="match status" value="2"/>
</dbReference>
<sequence>MSESRIPQHASPQTVAPIVSVLQRMGAPPALAPGLHRALGATAAEDLTANPWLLLRLPGVTVEQADHAAQHLAGQSGPVRPEDPRRRAALVQHVLVRATRQGHTALPQEQVSAQLRGHGVTSPEAAVQEALDRNLVTARSHSDEDIDAGTDAAEAADTPEDDSAVEAEAPTDQDRTYLALPELAASEDQLASGINRLIATSEPIMDPFTARETVAATATRLSVDIAPEVEAALITVALRGVSIVTHAAHMPAQVQFIAGAADIAHAGGGRTTVVTPLAASARALAESLPDDVPVSVYPLAQLLDPEPSAPASPGGTAAVPTAASPALAADLVIVADAMAVDTTTAAELVTACADGTHLVLLADPHERFAPGPGQVVPDLRASGIVPVAELGTPDAPQPLARVALEMLAGRVPAEPSPGHEVVPVTVTSPAEATHRTLQLLTDSIPRAFGVDPDDTLVVTVARSGSCGAEALNAACKAQLNPGPGACWGFDVGDRVVQVRATEGRAAGERGTVHECADTGVWVRWDRAGSSPSETAGPVFVEDSTLLRHGWAFPTSVAHGGRWPAVIAVVDPTPGTGPLPPDLAYTMLTRAQLHVSLVWGADPLVTAGTGVTAAPGGRRHTRLVPAVREG</sequence>
<dbReference type="EMBL" id="JAVLVT010000001">
    <property type="protein sequence ID" value="MDS1268920.1"/>
    <property type="molecule type" value="Genomic_DNA"/>
</dbReference>
<dbReference type="Pfam" id="PF14490">
    <property type="entry name" value="HHH_RecD2"/>
    <property type="match status" value="1"/>
</dbReference>
<feature type="domain" description="ATP-dependent RecD2 DNA helicase-like helix-hairpin-helix" evidence="2">
    <location>
        <begin position="16"/>
        <end position="104"/>
    </location>
</feature>
<gene>
    <name evidence="3" type="ORF">RIF23_01285</name>
</gene>
<dbReference type="InterPro" id="IPR029493">
    <property type="entry name" value="RecD2-like_HHH"/>
</dbReference>
<accession>A0ABU2H231</accession>
<evidence type="ECO:0000313" key="4">
    <source>
        <dbReference type="Proteomes" id="UP001250214"/>
    </source>
</evidence>
<proteinExistence type="predicted"/>
<dbReference type="Gene3D" id="2.30.30.940">
    <property type="match status" value="1"/>
</dbReference>
<feature type="compositionally biased region" description="Acidic residues" evidence="1">
    <location>
        <begin position="157"/>
        <end position="171"/>
    </location>
</feature>
<evidence type="ECO:0000256" key="1">
    <source>
        <dbReference type="SAM" id="MobiDB-lite"/>
    </source>
</evidence>
<evidence type="ECO:0000259" key="2">
    <source>
        <dbReference type="Pfam" id="PF14490"/>
    </source>
</evidence>
<dbReference type="Gene3D" id="1.10.10.2220">
    <property type="match status" value="1"/>
</dbReference>
<comment type="caution">
    <text evidence="3">The sequence shown here is derived from an EMBL/GenBank/DDBJ whole genome shotgun (WGS) entry which is preliminary data.</text>
</comment>
<dbReference type="Proteomes" id="UP001250214">
    <property type="component" value="Unassembled WGS sequence"/>
</dbReference>
<reference evidence="4" key="1">
    <citation type="submission" date="2023-07" db="EMBL/GenBank/DDBJ databases">
        <title>Novel species in the genus Lipingzhangella isolated from Sambhar Salt Lake.</title>
        <authorList>
            <person name="Jiya N."/>
            <person name="Kajale S."/>
            <person name="Sharma A."/>
        </authorList>
    </citation>
    <scope>NUCLEOTIDE SEQUENCE [LARGE SCALE GENOMIC DNA]</scope>
    <source>
        <strain evidence="4">LS1_29</strain>
    </source>
</reference>
<evidence type="ECO:0000313" key="3">
    <source>
        <dbReference type="EMBL" id="MDS1268920.1"/>
    </source>
</evidence>
<feature type="region of interest" description="Disordered" evidence="1">
    <location>
        <begin position="138"/>
        <end position="173"/>
    </location>
</feature>
<keyword evidence="4" id="KW-1185">Reference proteome</keyword>
<protein>
    <submittedName>
        <fullName evidence="3">Helix-hairpin-helix domain-containing protein</fullName>
    </submittedName>
</protein>
<dbReference type="SUPFAM" id="SSF52540">
    <property type="entry name" value="P-loop containing nucleoside triphosphate hydrolases"/>
    <property type="match status" value="1"/>
</dbReference>
<dbReference type="RefSeq" id="WP_310910427.1">
    <property type="nucleotide sequence ID" value="NZ_JAVLVT010000001.1"/>
</dbReference>